<feature type="region of interest" description="Disordered" evidence="1">
    <location>
        <begin position="107"/>
        <end position="176"/>
    </location>
</feature>
<feature type="compositionally biased region" description="Basic and acidic residues" evidence="1">
    <location>
        <begin position="276"/>
        <end position="290"/>
    </location>
</feature>
<feature type="region of interest" description="Disordered" evidence="1">
    <location>
        <begin position="274"/>
        <end position="308"/>
    </location>
</feature>
<protein>
    <submittedName>
        <fullName evidence="2">Uncharacterized protein</fullName>
    </submittedName>
</protein>
<feature type="region of interest" description="Disordered" evidence="1">
    <location>
        <begin position="189"/>
        <end position="216"/>
    </location>
</feature>
<proteinExistence type="predicted"/>
<sequence>MRPLETRQLPNLARATFRGRGRQPFPVCVSRSASLARSIPLRINKWVTPSPFVGSAGSTTWSPVRGLLRCEVSLALGRDLFVSLETKPEYYEYSQVDIMKSDLSTEMVTEKKSKKKRSEGGEVTKTKKTKKNKKSDSEKENISVVEIEAVNPHLRGGRVENHLGKTTPSSPDRDSNLDLLILSSRAQHDKRVSQLRHRGGYETPSTSSGETFTHPPLLPEKHLLTLRFFRRNIYSPSASSGETFTHPPLLPEKHLLTLHLFHAVPLTNGCAPLTHNTRDLDQHSTQKVEETEPPTSPGTDPAPPDDDFSNVSVKVLKSAFSNHVQTQPSKESIKEFDEDILYCGPIKSLKQTFCSEANKTFDKRENFDGKERIATGVSIKDLRRSFGDLTNLVDSDEVDQVVFETQSDQAGLELELWWLGPRREDGGGNIATMLPSLGPQGFGPKIQSNKFKKQLYKMKYNKIRMESNEMLIHTKNIGARQASDCRSRSPPIHVSRSTGKLNLGWKACSLGDLRGVSDSFQPPSIPSARNSDMEEAIVETGISVRALRANYCNQAHLKEELEAPPWKIQPVESSVIARGAPIRVVNSEVSEAACLGMG</sequence>
<organism evidence="2">
    <name type="scientific">Timema monikensis</name>
    <dbReference type="NCBI Taxonomy" id="170555"/>
    <lineage>
        <taxon>Eukaryota</taxon>
        <taxon>Metazoa</taxon>
        <taxon>Ecdysozoa</taxon>
        <taxon>Arthropoda</taxon>
        <taxon>Hexapoda</taxon>
        <taxon>Insecta</taxon>
        <taxon>Pterygota</taxon>
        <taxon>Neoptera</taxon>
        <taxon>Polyneoptera</taxon>
        <taxon>Phasmatodea</taxon>
        <taxon>Timematodea</taxon>
        <taxon>Timematoidea</taxon>
        <taxon>Timematidae</taxon>
        <taxon>Timema</taxon>
    </lineage>
</organism>
<name>A0A7R9HJH1_9NEOP</name>
<gene>
    <name evidence="2" type="ORF">TMSB3V08_LOCUS1603</name>
</gene>
<evidence type="ECO:0000313" key="2">
    <source>
        <dbReference type="EMBL" id="CAD7424666.1"/>
    </source>
</evidence>
<reference evidence="2" key="1">
    <citation type="submission" date="2020-11" db="EMBL/GenBank/DDBJ databases">
        <authorList>
            <person name="Tran Van P."/>
        </authorList>
    </citation>
    <scope>NUCLEOTIDE SEQUENCE</scope>
</reference>
<accession>A0A7R9HJH1</accession>
<evidence type="ECO:0000256" key="1">
    <source>
        <dbReference type="SAM" id="MobiDB-lite"/>
    </source>
</evidence>
<dbReference type="AlphaFoldDB" id="A0A7R9HJH1"/>
<dbReference type="EMBL" id="OB792821">
    <property type="protein sequence ID" value="CAD7424666.1"/>
    <property type="molecule type" value="Genomic_DNA"/>
</dbReference>